<reference evidence="2" key="2">
    <citation type="submission" date="2015-01" db="EMBL/GenBank/DDBJ databases">
        <title>Evolutionary Origins and Diversification of the Mycorrhizal Mutualists.</title>
        <authorList>
            <consortium name="DOE Joint Genome Institute"/>
            <consortium name="Mycorrhizal Genomics Consortium"/>
            <person name="Kohler A."/>
            <person name="Kuo A."/>
            <person name="Nagy L.G."/>
            <person name="Floudas D."/>
            <person name="Copeland A."/>
            <person name="Barry K.W."/>
            <person name="Cichocki N."/>
            <person name="Veneault-Fourrey C."/>
            <person name="LaButti K."/>
            <person name="Lindquist E.A."/>
            <person name="Lipzen A."/>
            <person name="Lundell T."/>
            <person name="Morin E."/>
            <person name="Murat C."/>
            <person name="Riley R."/>
            <person name="Ohm R."/>
            <person name="Sun H."/>
            <person name="Tunlid A."/>
            <person name="Henrissat B."/>
            <person name="Grigoriev I.V."/>
            <person name="Hibbett D.S."/>
            <person name="Martin F."/>
        </authorList>
    </citation>
    <scope>NUCLEOTIDE SEQUENCE [LARGE SCALE GENOMIC DNA]</scope>
    <source>
        <strain evidence="2">441</strain>
    </source>
</reference>
<proteinExistence type="predicted"/>
<name>A0A0C9Z615_9AGAM</name>
<sequence length="74" mass="8643">MYEAEGKRRQPVENIKIGTKYYILRVRRSSPRETSYTQILYSSYPKKKESVTIVILPFFRVPCTRISGTVILVS</sequence>
<evidence type="ECO:0000313" key="2">
    <source>
        <dbReference type="Proteomes" id="UP000054018"/>
    </source>
</evidence>
<gene>
    <name evidence="1" type="ORF">PISMIDRAFT_404089</name>
</gene>
<dbReference type="EMBL" id="KN833715">
    <property type="protein sequence ID" value="KIK24596.1"/>
    <property type="molecule type" value="Genomic_DNA"/>
</dbReference>
<reference evidence="1 2" key="1">
    <citation type="submission" date="2014-04" db="EMBL/GenBank/DDBJ databases">
        <authorList>
            <consortium name="DOE Joint Genome Institute"/>
            <person name="Kuo A."/>
            <person name="Kohler A."/>
            <person name="Costa M.D."/>
            <person name="Nagy L.G."/>
            <person name="Floudas D."/>
            <person name="Copeland A."/>
            <person name="Barry K.W."/>
            <person name="Cichocki N."/>
            <person name="Veneault-Fourrey C."/>
            <person name="LaButti K."/>
            <person name="Lindquist E.A."/>
            <person name="Lipzen A."/>
            <person name="Lundell T."/>
            <person name="Morin E."/>
            <person name="Murat C."/>
            <person name="Sun H."/>
            <person name="Tunlid A."/>
            <person name="Henrissat B."/>
            <person name="Grigoriev I.V."/>
            <person name="Hibbett D.S."/>
            <person name="Martin F."/>
            <person name="Nordberg H.P."/>
            <person name="Cantor M.N."/>
            <person name="Hua S.X."/>
        </authorList>
    </citation>
    <scope>NUCLEOTIDE SEQUENCE [LARGE SCALE GENOMIC DNA]</scope>
    <source>
        <strain evidence="1 2">441</strain>
    </source>
</reference>
<keyword evidence="2" id="KW-1185">Reference proteome</keyword>
<organism evidence="1 2">
    <name type="scientific">Pisolithus microcarpus 441</name>
    <dbReference type="NCBI Taxonomy" id="765257"/>
    <lineage>
        <taxon>Eukaryota</taxon>
        <taxon>Fungi</taxon>
        <taxon>Dikarya</taxon>
        <taxon>Basidiomycota</taxon>
        <taxon>Agaricomycotina</taxon>
        <taxon>Agaricomycetes</taxon>
        <taxon>Agaricomycetidae</taxon>
        <taxon>Boletales</taxon>
        <taxon>Sclerodermatineae</taxon>
        <taxon>Pisolithaceae</taxon>
        <taxon>Pisolithus</taxon>
    </lineage>
</organism>
<evidence type="ECO:0000313" key="1">
    <source>
        <dbReference type="EMBL" id="KIK24596.1"/>
    </source>
</evidence>
<accession>A0A0C9Z615</accession>
<dbReference type="Proteomes" id="UP000054018">
    <property type="component" value="Unassembled WGS sequence"/>
</dbReference>
<dbReference type="AlphaFoldDB" id="A0A0C9Z615"/>
<protein>
    <submittedName>
        <fullName evidence="1">Unplaced genomic scaffold scaffold_31, whole genome shotgun sequence</fullName>
    </submittedName>
</protein>
<dbReference type="HOGENOM" id="CLU_2688750_0_0_1"/>